<evidence type="ECO:0000256" key="4">
    <source>
        <dbReference type="PROSITE-ProRule" id="PRU00024"/>
    </source>
</evidence>
<feature type="region of interest" description="Disordered" evidence="6">
    <location>
        <begin position="452"/>
        <end position="482"/>
    </location>
</feature>
<feature type="coiled-coil region" evidence="5">
    <location>
        <begin position="197"/>
        <end position="296"/>
    </location>
</feature>
<dbReference type="PROSITE" id="PS50089">
    <property type="entry name" value="ZF_RING_2"/>
    <property type="match status" value="1"/>
</dbReference>
<evidence type="ECO:0008006" key="11">
    <source>
        <dbReference type="Google" id="ProtNLM"/>
    </source>
</evidence>
<dbReference type="SUPFAM" id="SSF57845">
    <property type="entry name" value="B-box zinc-binding domain"/>
    <property type="match status" value="1"/>
</dbReference>
<keyword evidence="3" id="KW-0862">Zinc</keyword>
<evidence type="ECO:0000256" key="5">
    <source>
        <dbReference type="SAM" id="Coils"/>
    </source>
</evidence>
<dbReference type="InterPro" id="IPR000315">
    <property type="entry name" value="Znf_B-box"/>
</dbReference>
<keyword evidence="1" id="KW-0479">Metal-binding</keyword>
<dbReference type="Pfam" id="PF00643">
    <property type="entry name" value="zf-B_box"/>
    <property type="match status" value="1"/>
</dbReference>
<evidence type="ECO:0000313" key="9">
    <source>
        <dbReference type="Ensembl" id="ENSEEEP00000061234.1"/>
    </source>
</evidence>
<gene>
    <name evidence="9" type="primary">LOC113568255</name>
</gene>
<dbReference type="InterPro" id="IPR013083">
    <property type="entry name" value="Znf_RING/FYVE/PHD"/>
</dbReference>
<evidence type="ECO:0000313" key="10">
    <source>
        <dbReference type="Proteomes" id="UP000314983"/>
    </source>
</evidence>
<evidence type="ECO:0000256" key="1">
    <source>
        <dbReference type="ARBA" id="ARBA00022723"/>
    </source>
</evidence>
<protein>
    <recommendedName>
        <fullName evidence="11">E3 ubiquitin/ISG15 ligase TRIM25-like</fullName>
    </recommendedName>
</protein>
<name>A0AAY5EWW3_ELEEL</name>
<keyword evidence="10" id="KW-1185">Reference proteome</keyword>
<organism evidence="9 10">
    <name type="scientific">Electrophorus electricus</name>
    <name type="common">Electric eel</name>
    <name type="synonym">Gymnotus electricus</name>
    <dbReference type="NCBI Taxonomy" id="8005"/>
    <lineage>
        <taxon>Eukaryota</taxon>
        <taxon>Metazoa</taxon>
        <taxon>Chordata</taxon>
        <taxon>Craniata</taxon>
        <taxon>Vertebrata</taxon>
        <taxon>Euteleostomi</taxon>
        <taxon>Actinopterygii</taxon>
        <taxon>Neopterygii</taxon>
        <taxon>Teleostei</taxon>
        <taxon>Ostariophysi</taxon>
        <taxon>Gymnotiformes</taxon>
        <taxon>Gymnotoidei</taxon>
        <taxon>Gymnotidae</taxon>
        <taxon>Electrophorus</taxon>
    </lineage>
</organism>
<dbReference type="PANTHER" id="PTHR25465">
    <property type="entry name" value="B-BOX DOMAIN CONTAINING"/>
    <property type="match status" value="1"/>
</dbReference>
<proteinExistence type="predicted"/>
<dbReference type="GeneTree" id="ENSGT01150000286899"/>
<dbReference type="Gene3D" id="3.30.160.60">
    <property type="entry name" value="Classic Zinc Finger"/>
    <property type="match status" value="1"/>
</dbReference>
<evidence type="ECO:0000256" key="2">
    <source>
        <dbReference type="ARBA" id="ARBA00022771"/>
    </source>
</evidence>
<feature type="domain" description="B box-type" evidence="8">
    <location>
        <begin position="149"/>
        <end position="189"/>
    </location>
</feature>
<evidence type="ECO:0000259" key="7">
    <source>
        <dbReference type="PROSITE" id="PS50089"/>
    </source>
</evidence>
<dbReference type="CDD" id="cd19769">
    <property type="entry name" value="Bbox2_TRIM16-like"/>
    <property type="match status" value="1"/>
</dbReference>
<dbReference type="Pfam" id="PF25600">
    <property type="entry name" value="TRIM_CC"/>
    <property type="match status" value="1"/>
</dbReference>
<dbReference type="PROSITE" id="PS50119">
    <property type="entry name" value="ZF_BBOX"/>
    <property type="match status" value="1"/>
</dbReference>
<dbReference type="InterPro" id="IPR000433">
    <property type="entry name" value="Znf_ZZ"/>
</dbReference>
<keyword evidence="5" id="KW-0175">Coiled coil</keyword>
<accession>A0AAY5EWW3</accession>
<dbReference type="SMART" id="SM00336">
    <property type="entry name" value="BBOX"/>
    <property type="match status" value="1"/>
</dbReference>
<dbReference type="PANTHER" id="PTHR25465:SF5">
    <property type="entry name" value="E3 UBIQUITIN_ISG15 LIGASE TRIM25-RELATED"/>
    <property type="match status" value="1"/>
</dbReference>
<dbReference type="AlphaFoldDB" id="A0AAY5EWW3"/>
<dbReference type="SMART" id="SM00184">
    <property type="entry name" value="RING"/>
    <property type="match status" value="1"/>
</dbReference>
<dbReference type="Pfam" id="PF15227">
    <property type="entry name" value="zf-C3HC4_4"/>
    <property type="match status" value="1"/>
</dbReference>
<evidence type="ECO:0000256" key="3">
    <source>
        <dbReference type="ARBA" id="ARBA00022833"/>
    </source>
</evidence>
<evidence type="ECO:0000256" key="6">
    <source>
        <dbReference type="SAM" id="MobiDB-lite"/>
    </source>
</evidence>
<dbReference type="InterPro" id="IPR051051">
    <property type="entry name" value="E3_ubiq-ligase_TRIM/RNF"/>
</dbReference>
<dbReference type="CDD" id="cd19802">
    <property type="entry name" value="Bbox1_TRIM8-like"/>
    <property type="match status" value="1"/>
</dbReference>
<dbReference type="SUPFAM" id="SSF57850">
    <property type="entry name" value="RING/U-box"/>
    <property type="match status" value="2"/>
</dbReference>
<reference evidence="9" key="2">
    <citation type="submission" date="2025-08" db="UniProtKB">
        <authorList>
            <consortium name="Ensembl"/>
        </authorList>
    </citation>
    <scope>IDENTIFICATION</scope>
</reference>
<evidence type="ECO:0000259" key="8">
    <source>
        <dbReference type="PROSITE" id="PS50119"/>
    </source>
</evidence>
<dbReference type="InterPro" id="IPR017907">
    <property type="entry name" value="Znf_RING_CS"/>
</dbReference>
<reference evidence="9 10" key="1">
    <citation type="submission" date="2020-05" db="EMBL/GenBank/DDBJ databases">
        <title>Electrophorus electricus (electric eel) genome, fEleEle1, primary haplotype.</title>
        <authorList>
            <person name="Myers G."/>
            <person name="Meyer A."/>
            <person name="Fedrigo O."/>
            <person name="Formenti G."/>
            <person name="Rhie A."/>
            <person name="Tracey A."/>
            <person name="Sims Y."/>
            <person name="Jarvis E.D."/>
        </authorList>
    </citation>
    <scope>NUCLEOTIDE SEQUENCE [LARGE SCALE GENOMIC DNA]</scope>
</reference>
<dbReference type="Ensembl" id="ENSEEET00000065663.1">
    <property type="protein sequence ID" value="ENSEEEP00000061234.1"/>
    <property type="gene ID" value="ENSEEEG00000026623.1"/>
</dbReference>
<dbReference type="GO" id="GO:0008270">
    <property type="term" value="F:zinc ion binding"/>
    <property type="evidence" value="ECO:0007669"/>
    <property type="project" value="UniProtKB-KW"/>
</dbReference>
<dbReference type="InterPro" id="IPR058030">
    <property type="entry name" value="TRIM8/14/16/25/29/45/65_CC"/>
</dbReference>
<keyword evidence="2 4" id="KW-0863">Zinc-finger</keyword>
<dbReference type="InterPro" id="IPR043145">
    <property type="entry name" value="Znf_ZZ_sf"/>
</dbReference>
<dbReference type="Proteomes" id="UP000314983">
    <property type="component" value="Chromosome 8"/>
</dbReference>
<reference evidence="9" key="3">
    <citation type="submission" date="2025-09" db="UniProtKB">
        <authorList>
            <consortium name="Ensembl"/>
        </authorList>
    </citation>
    <scope>IDENTIFICATION</scope>
</reference>
<feature type="domain" description="RING-type" evidence="7">
    <location>
        <begin position="15"/>
        <end position="58"/>
    </location>
</feature>
<dbReference type="Pfam" id="PF00569">
    <property type="entry name" value="ZZ"/>
    <property type="match status" value="1"/>
</dbReference>
<sequence length="482" mass="55421">MAEASISVDQDQFSCPICLDLLKDPAAIPCGHSFCMVCINDCWDQGDQRGVYSCPLCRETFSPRPVLRRNNMLAEVVEKLKKTEIQPASPAHCYARPGDLECDFCIGRKCKAMKSCLVCKVSLCETHLKPHLELPALKKHKLVKSSTELQEKICSQHDKVIEIYCRTDQSCICYLCTMDEHKGHDTVSAAAEVTQKQTQLNEVRRKTQQRIQEKEKKIQELKRAVNTLKRSAQTVVKESERIYTELICSIEKMRNEVKELIRAKERAELSRAEGLLDKLEQEIVDLKRRDTELEHLSHTEDPIHFLKHFQSVCKTSECEESLNITMNQCPSYDGVRKSLSRLKTQLENFCKEEFKRIPLHGNSPQSSLFKIEFECSTRTRLSEQMPGVHHGFKCSNCLMNPIQGPRFKSQSANMNLCQRCYQKRIRLPLDLFDRFDKPNYFINQINTVRPGDQLPTEIPDVSAPSTKSKQTRKAKSKWFSGV</sequence>
<dbReference type="InterPro" id="IPR001841">
    <property type="entry name" value="Znf_RING"/>
</dbReference>
<dbReference type="PROSITE" id="PS00518">
    <property type="entry name" value="ZF_RING_1"/>
    <property type="match status" value="1"/>
</dbReference>
<dbReference type="Gene3D" id="3.30.60.90">
    <property type="match status" value="1"/>
</dbReference>
<dbReference type="Gene3D" id="3.30.40.10">
    <property type="entry name" value="Zinc/RING finger domain, C3HC4 (zinc finger)"/>
    <property type="match status" value="1"/>
</dbReference>
<dbReference type="Gene3D" id="4.10.830.40">
    <property type="match status" value="1"/>
</dbReference>